<comment type="caution">
    <text evidence="7">The sequence shown here is derived from an EMBL/GenBank/DDBJ whole genome shotgun (WGS) entry which is preliminary data.</text>
</comment>
<dbReference type="SUPFAM" id="SSF51445">
    <property type="entry name" value="(Trans)glycosidases"/>
    <property type="match status" value="1"/>
</dbReference>
<comment type="catalytic activity">
    <reaction evidence="4">
        <text>The enzyme specifically hydrolyzes (1-&gt;4)-beta-D-galactosidic linkages in type I arabinogalactans.</text>
        <dbReference type="EC" id="3.2.1.89"/>
    </reaction>
</comment>
<dbReference type="RefSeq" id="WP_074108636.1">
    <property type="nucleotide sequence ID" value="NZ_LVWI01000063.1"/>
</dbReference>
<feature type="region of interest" description="Disordered" evidence="5">
    <location>
        <begin position="816"/>
        <end position="884"/>
    </location>
</feature>
<keyword evidence="4" id="KW-0732">Signal</keyword>
<dbReference type="PANTHER" id="PTHR34983">
    <property type="entry name" value="ARABINOGALACTAN ENDO-BETA-1,4-GALACTANASE A"/>
    <property type="match status" value="1"/>
</dbReference>
<sequence>MRNRVKGISVVLAVLLMFSSFSFQMGTAKATASNGPQIVNGGFETDFWADHSWSVETADWNQVEISRFAYATDKWLTPDQGTYAFKYWMKDAATGNQAITVKQTLNSLPAGSYELSVKSMGGAGTAAGKVELFAGDGKSSVTATTGYNAWGTVSLKFVLAQNTSSLVIGANISGAPAAWGYLDSFELKQTGVEAAPPVAADIFVKKVEGLSPDFIKGVDISSIIALENSGVKFYNEAGAVQDIFTTVHEAGVNYVRVRIWNDPFDTAGRGYGGGNNDLATAIEIGKRATANGMKLLVDFHYSDFWADPGKQHTPKAWANLSFEDKKNALYTYTKESLQALLDEGINVGMVQVGNETNGQFVGESDWTKMSALFSEGSRAIREVNSNILIALHFTNPESSGRYVSYAQKLKDNQVDYDVFASSYYPFWHGTLSNLTSVLKQVADTFGKKVMVAETSYAYTAEDGDGHGNTAPQSSGQTLDYPISVQGQANSVRNVIEAVANVGEAGIGVFYWEPAWLPVGPKENLEQNKLLWEKYGSGWAASYAKEYDPKDAGVWYGGSAVDNQALFDFGGHPLPSLNVFKYVDTGAVALLAIDEIGAVSVTAMAGEPVELPTVVSVTYNDGSTGKIPVVWDQAALDQATSQGAGSYIISGTVEGGHAVKASLVIKKENFIVNAGFENSDRSMWKITYGEGSSPHTDYQNKVSDAKTGNYSLHFYSANQVNFSVVQTVYGLKPGYYNLSMSIQGGDAVHPEMNLFAVTGGQEVKVDTGVNGWGQWNNPEIGNIPVTDGKLTIGANIKADGGAWGTMDDFYLSFAKDMEQEPDPGTGTPGNPGGEVPQPGNPGGEVPQPGNPGGEQPQPQPETPATPQPQPETPVSPQPSAGGTQPVTETITVNVDGGNAGGQPVSNVVINRTTQPDGTQKDKADYTTAKALEAVGKVTAAGLDTVRLVLPDKEDKVSELDLGLSQDTLKTLASGKVNLEMYTNNARLILPQQTLTLLNGDYRFKFIPVKNTAAVKSVEERAKKEAVVQTAAGTGSVEVVGRPVTIETSLKDQPVDLILPIPSHAVPTGAADRAAFLAKLVIYIEHSDGEKVLVQPEVVQYSTEQLGLKFRVTKFSTFTVLSMDNWAASQQSPSTHQPYMKGYPDGAFRPGQAMTRAEMAAVLSRIGASQNTKAQPISYKDMSDFGWAANDIGTVTSTGLMTGYKDGTFGANVFITRAEMAAIVVRWMNLSGEPASSFTDTQGHWSEHNIALVQQAGYMKGMPDGSFGPDKLLSRVEAVTLINRVLKRGPLYGSLTPAWSDVPLGYWAFQDIEEASVSHSYTLREAGGEENKGE</sequence>
<evidence type="ECO:0000256" key="4">
    <source>
        <dbReference type="RuleBase" id="RU361192"/>
    </source>
</evidence>
<dbReference type="Gene3D" id="2.60.120.260">
    <property type="entry name" value="Galactose-binding domain-like"/>
    <property type="match status" value="2"/>
</dbReference>
<dbReference type="InterPro" id="IPR001119">
    <property type="entry name" value="SLH_dom"/>
</dbReference>
<dbReference type="InterPro" id="IPR011081">
    <property type="entry name" value="Big_4"/>
</dbReference>
<dbReference type="PROSITE" id="PS51272">
    <property type="entry name" value="SLH"/>
    <property type="match status" value="3"/>
</dbReference>
<feature type="domain" description="SLH" evidence="6">
    <location>
        <begin position="1112"/>
        <end position="1172"/>
    </location>
</feature>
<gene>
    <name evidence="7" type="ORF">A3844_22995</name>
</gene>
<feature type="domain" description="SLH" evidence="6">
    <location>
        <begin position="1173"/>
        <end position="1236"/>
    </location>
</feature>
<keyword evidence="2 4" id="KW-0378">Hydrolase</keyword>
<dbReference type="EC" id="3.2.1.89" evidence="4"/>
<feature type="chain" id="PRO_5044991946" description="Arabinogalactan endo-beta-1,4-galactanase" evidence="4">
    <location>
        <begin position="25"/>
        <end position="1332"/>
    </location>
</feature>
<evidence type="ECO:0000256" key="3">
    <source>
        <dbReference type="ARBA" id="ARBA00023295"/>
    </source>
</evidence>
<evidence type="ECO:0000313" key="7">
    <source>
        <dbReference type="EMBL" id="OKP82914.1"/>
    </source>
</evidence>
<comment type="similarity">
    <text evidence="1 4">Belongs to the glycosyl hydrolase 53 family.</text>
</comment>
<keyword evidence="3 4" id="KW-0326">Glycosidase</keyword>
<evidence type="ECO:0000256" key="1">
    <source>
        <dbReference type="ARBA" id="ARBA00010687"/>
    </source>
</evidence>
<dbReference type="Proteomes" id="UP000186058">
    <property type="component" value="Unassembled WGS sequence"/>
</dbReference>
<reference evidence="7 8" key="1">
    <citation type="submission" date="2016-03" db="EMBL/GenBank/DDBJ databases">
        <authorList>
            <person name="Sant'Anna F.H."/>
            <person name="Ambrosini A."/>
            <person name="Souza R."/>
            <person name="Bach E."/>
            <person name="Fernandes G."/>
            <person name="Balsanelli E."/>
            <person name="Baura V.A."/>
            <person name="Souza E.M."/>
            <person name="Passaglia L."/>
        </authorList>
    </citation>
    <scope>NUCLEOTIDE SEQUENCE [LARGE SCALE GENOMIC DNA]</scope>
    <source>
        <strain evidence="7 8">P26E</strain>
    </source>
</reference>
<dbReference type="EMBL" id="LVWI01000063">
    <property type="protein sequence ID" value="OKP82914.1"/>
    <property type="molecule type" value="Genomic_DNA"/>
</dbReference>
<dbReference type="Gene3D" id="3.20.20.80">
    <property type="entry name" value="Glycosidases"/>
    <property type="match status" value="1"/>
</dbReference>
<evidence type="ECO:0000259" key="6">
    <source>
        <dbReference type="PROSITE" id="PS51272"/>
    </source>
</evidence>
<feature type="domain" description="SLH" evidence="6">
    <location>
        <begin position="1237"/>
        <end position="1294"/>
    </location>
</feature>
<dbReference type="InterPro" id="IPR011683">
    <property type="entry name" value="Glyco_hydro_53"/>
</dbReference>
<feature type="signal peptide" evidence="4">
    <location>
        <begin position="1"/>
        <end position="24"/>
    </location>
</feature>
<name>A0ABX3EKB1_9BACL</name>
<organism evidence="7 8">
    <name type="scientific">Paenibacillus helianthi</name>
    <dbReference type="NCBI Taxonomy" id="1349432"/>
    <lineage>
        <taxon>Bacteria</taxon>
        <taxon>Bacillati</taxon>
        <taxon>Bacillota</taxon>
        <taxon>Bacilli</taxon>
        <taxon>Bacillales</taxon>
        <taxon>Paenibacillaceae</taxon>
        <taxon>Paenibacillus</taxon>
    </lineage>
</organism>
<dbReference type="InterPro" id="IPR017853">
    <property type="entry name" value="GH"/>
</dbReference>
<feature type="compositionally biased region" description="Low complexity" evidence="5">
    <location>
        <begin position="832"/>
        <end position="846"/>
    </location>
</feature>
<accession>A0ABX3EKB1</accession>
<proteinExistence type="inferred from homology"/>
<feature type="compositionally biased region" description="Pro residues" evidence="5">
    <location>
        <begin position="856"/>
        <end position="875"/>
    </location>
</feature>
<evidence type="ECO:0000256" key="5">
    <source>
        <dbReference type="SAM" id="MobiDB-lite"/>
    </source>
</evidence>
<dbReference type="Pfam" id="PF00395">
    <property type="entry name" value="SLH"/>
    <property type="match status" value="3"/>
</dbReference>
<evidence type="ECO:0000256" key="2">
    <source>
        <dbReference type="ARBA" id="ARBA00022801"/>
    </source>
</evidence>
<protein>
    <recommendedName>
        <fullName evidence="4">Arabinogalactan endo-beta-1,4-galactanase</fullName>
        <ecNumber evidence="4">3.2.1.89</ecNumber>
    </recommendedName>
</protein>
<dbReference type="Pfam" id="PF07745">
    <property type="entry name" value="Glyco_hydro_53"/>
    <property type="match status" value="1"/>
</dbReference>
<dbReference type="PANTHER" id="PTHR34983:SF2">
    <property type="entry name" value="ENDO-BETA-1,4-GALACTANASE"/>
    <property type="match status" value="1"/>
</dbReference>
<keyword evidence="8" id="KW-1185">Reference proteome</keyword>
<dbReference type="Pfam" id="PF07532">
    <property type="entry name" value="Big_4"/>
    <property type="match status" value="1"/>
</dbReference>
<evidence type="ECO:0000313" key="8">
    <source>
        <dbReference type="Proteomes" id="UP000186058"/>
    </source>
</evidence>